<evidence type="ECO:0000256" key="1">
    <source>
        <dbReference type="SAM" id="MobiDB-lite"/>
    </source>
</evidence>
<feature type="compositionally biased region" description="Basic and acidic residues" evidence="1">
    <location>
        <begin position="317"/>
        <end position="326"/>
    </location>
</feature>
<accession>A0A1D1YVR7</accession>
<organism evidence="2">
    <name type="scientific">Anthurium amnicola</name>
    <dbReference type="NCBI Taxonomy" id="1678845"/>
    <lineage>
        <taxon>Eukaryota</taxon>
        <taxon>Viridiplantae</taxon>
        <taxon>Streptophyta</taxon>
        <taxon>Embryophyta</taxon>
        <taxon>Tracheophyta</taxon>
        <taxon>Spermatophyta</taxon>
        <taxon>Magnoliopsida</taxon>
        <taxon>Liliopsida</taxon>
        <taxon>Araceae</taxon>
        <taxon>Pothoideae</taxon>
        <taxon>Potheae</taxon>
        <taxon>Anthurium</taxon>
    </lineage>
</organism>
<sequence>SPAPSSTPPPPPPPRPRADVMLEAGRLAAEYLVAKGLLPASSLPPPTAARWWPERAGEDGRRASALSRLGRRRYDDDRWGPVPRKRARRRRHRTGSYGRHGPEWGRENGRGGVWKDTRADRGSRGYPGGAVDDEDLDRSWRWAERGRGSLDTVDDEDSDRRDRSEDSGFGGGGVGESGEPSKSFTRDEQFLHSKNEATGGSALEPRNHSLTGDPGLKATQDCEAKRDPVLGIEVVLETMSDDLETQAAERLKGSVGAGGEIRLQQVEGQNLAVESCPAMEDKRGSNHGITLLCGIVKVPTKPRSSVTNRNPITHQRPSPEDPRENSDAGLTEGGFKNKAEEVSTLGPSNELLTDQSPSSRGLASEISTLSTSSDSHTKQPHSSTVVAAEVPRAQSAPSVDSAENCLTSGIESRWWSRSHSFPERSSFAQIQHEKSEGPPGFELPRKSIDARTDGNPTDQIVKVGMKQAREWSPSFPSKMDEYFHNSRSKQLDMPVNKLSPDAKMVDAIGQENVDVFPKDVINSVNRFEKQRQLASGSFKICDLNLMEAPEITDISDDPVPEGIPTSAVSPETENNTSIGFSLSTCQRRNEADAHIHQSSNDKVVPVIDLEDDAPAEADVCGNSKTKNEPIYPNLENFLNHPENPVDLPNIQDRYGLAISEFLGHDIAGCPAVQGGISDLQAFHGAEGITGTDDSLYVNLGEIPLNFMEVWDQPPPEYEKFF</sequence>
<feature type="region of interest" description="Disordered" evidence="1">
    <location>
        <begin position="39"/>
        <end position="221"/>
    </location>
</feature>
<dbReference type="AlphaFoldDB" id="A0A1D1YVR7"/>
<dbReference type="PANTHER" id="PTHR36056:SF1">
    <property type="entry name" value="PROTEIN, PUTATIVE-RELATED"/>
    <property type="match status" value="1"/>
</dbReference>
<feature type="region of interest" description="Disordered" evidence="1">
    <location>
        <begin position="301"/>
        <end position="385"/>
    </location>
</feature>
<feature type="non-terminal residue" evidence="2">
    <location>
        <position position="1"/>
    </location>
</feature>
<feature type="compositionally biased region" description="Basic and acidic residues" evidence="1">
    <location>
        <begin position="443"/>
        <end position="452"/>
    </location>
</feature>
<dbReference type="PANTHER" id="PTHR36056">
    <property type="entry name" value="PROTEIN, PUTATIVE-RELATED"/>
    <property type="match status" value="1"/>
</dbReference>
<feature type="compositionally biased region" description="Basic and acidic residues" evidence="1">
    <location>
        <begin position="52"/>
        <end position="62"/>
    </location>
</feature>
<feature type="compositionally biased region" description="Basic and acidic residues" evidence="1">
    <location>
        <begin position="184"/>
        <end position="195"/>
    </location>
</feature>
<feature type="compositionally biased region" description="Basic and acidic residues" evidence="1">
    <location>
        <begin position="137"/>
        <end position="148"/>
    </location>
</feature>
<proteinExistence type="predicted"/>
<feature type="region of interest" description="Disordered" evidence="1">
    <location>
        <begin position="425"/>
        <end position="456"/>
    </location>
</feature>
<feature type="compositionally biased region" description="Polar residues" evidence="1">
    <location>
        <begin position="302"/>
        <end position="316"/>
    </location>
</feature>
<feature type="compositionally biased region" description="Polar residues" evidence="1">
    <location>
        <begin position="345"/>
        <end position="361"/>
    </location>
</feature>
<evidence type="ECO:0000313" key="2">
    <source>
        <dbReference type="EMBL" id="JAT58706.1"/>
    </source>
</evidence>
<feature type="compositionally biased region" description="Basic residues" evidence="1">
    <location>
        <begin position="83"/>
        <end position="94"/>
    </location>
</feature>
<reference evidence="2" key="1">
    <citation type="submission" date="2015-07" db="EMBL/GenBank/DDBJ databases">
        <title>Transcriptome Assembly of Anthurium amnicola.</title>
        <authorList>
            <person name="Suzuki J."/>
        </authorList>
    </citation>
    <scope>NUCLEOTIDE SEQUENCE</scope>
</reference>
<dbReference type="EMBL" id="GDJX01009230">
    <property type="protein sequence ID" value="JAT58706.1"/>
    <property type="molecule type" value="Transcribed_RNA"/>
</dbReference>
<protein>
    <submittedName>
        <fullName evidence="2">Uncharacterized protein At4g26450</fullName>
    </submittedName>
</protein>
<name>A0A1D1YVR7_9ARAE</name>
<gene>
    <name evidence="2" type="primary">At4g26450_0</name>
    <name evidence="2" type="ORF">g.49548</name>
</gene>
<feature type="compositionally biased region" description="Basic and acidic residues" evidence="1">
    <location>
        <begin position="100"/>
        <end position="123"/>
    </location>
</feature>
<feature type="compositionally biased region" description="Low complexity" evidence="1">
    <location>
        <begin position="364"/>
        <end position="374"/>
    </location>
</feature>
<dbReference type="InterPro" id="IPR040276">
    <property type="entry name" value="At4g26450-like"/>
</dbReference>